<dbReference type="EMBL" id="MU630466">
    <property type="protein sequence ID" value="KAJ1253949.1"/>
    <property type="molecule type" value="Genomic_DNA"/>
</dbReference>
<sequence length="163" mass="19022">MVSRHYMDLKFGLGKGHEFRTKIDMEQIAKLVPSWPWIGYNVSKCSLVFIPCAKCGRFLLIVLDLKSKIVSILDPFPNQYGLDMYKHILRRISDMLRLVMQVAYPRWNEDVEATCYYVLLFMCAWDDKGLRSTICTDAYELRKELLIHGLVITFLHQSDTDPP</sequence>
<dbReference type="Proteomes" id="UP001164776">
    <property type="component" value="Unassembled WGS sequence"/>
</dbReference>
<reference evidence="1 2" key="1">
    <citation type="submission" date="2022-10" db="EMBL/GenBank/DDBJ databases">
        <title>WGS assembly of Paspalum vaginatum 540-79.</title>
        <authorList>
            <person name="Sun G."/>
            <person name="Wase N."/>
            <person name="Shu S."/>
            <person name="Jenkins J."/>
            <person name="Zhou B."/>
            <person name="Torres-Rodriguez J."/>
            <person name="Chen C."/>
            <person name="Sandor L."/>
            <person name="Plott C."/>
            <person name="Yoshinga Y."/>
            <person name="Daum C."/>
            <person name="Qi P."/>
            <person name="Barry K."/>
            <person name="Lipzen A."/>
            <person name="Berry L."/>
            <person name="Pedersen C."/>
            <person name="Gottilla T."/>
            <person name="Foltz A."/>
            <person name="Yu H."/>
            <person name="O'Malley R."/>
            <person name="Zhang C."/>
            <person name="Devos K."/>
            <person name="Sigmon B."/>
            <person name="Yu B."/>
            <person name="Obata T."/>
            <person name="Schmutz J."/>
            <person name="Schnable J."/>
        </authorList>
    </citation>
    <scope>NUCLEOTIDE SEQUENCE [LARGE SCALE GENOMIC DNA]</scope>
    <source>
        <strain evidence="2">cv. 540-79</strain>
    </source>
</reference>
<name>A0A9W7X8W9_9POAL</name>
<evidence type="ECO:0000313" key="2">
    <source>
        <dbReference type="Proteomes" id="UP001164776"/>
    </source>
</evidence>
<organism evidence="1 2">
    <name type="scientific">Paspalum vaginatum</name>
    <name type="common">seashore paspalum</name>
    <dbReference type="NCBI Taxonomy" id="158149"/>
    <lineage>
        <taxon>Eukaryota</taxon>
        <taxon>Viridiplantae</taxon>
        <taxon>Streptophyta</taxon>
        <taxon>Embryophyta</taxon>
        <taxon>Tracheophyta</taxon>
        <taxon>Spermatophyta</taxon>
        <taxon>Magnoliopsida</taxon>
        <taxon>Liliopsida</taxon>
        <taxon>Poales</taxon>
        <taxon>Poaceae</taxon>
        <taxon>PACMAD clade</taxon>
        <taxon>Panicoideae</taxon>
        <taxon>Andropogonodae</taxon>
        <taxon>Paspaleae</taxon>
        <taxon>Paspalinae</taxon>
        <taxon>Paspalum</taxon>
    </lineage>
</organism>
<dbReference type="SUPFAM" id="SSF54001">
    <property type="entry name" value="Cysteine proteinases"/>
    <property type="match status" value="1"/>
</dbReference>
<keyword evidence="2" id="KW-1185">Reference proteome</keyword>
<dbReference type="InterPro" id="IPR038765">
    <property type="entry name" value="Papain-like_cys_pep_sf"/>
</dbReference>
<evidence type="ECO:0000313" key="1">
    <source>
        <dbReference type="EMBL" id="KAJ1253949.1"/>
    </source>
</evidence>
<dbReference type="AlphaFoldDB" id="A0A9W7X8W9"/>
<protein>
    <submittedName>
        <fullName evidence="1">Uncharacterized protein</fullName>
    </submittedName>
</protein>
<accession>A0A9W7X8W9</accession>
<proteinExistence type="predicted"/>
<gene>
    <name evidence="1" type="ORF">BS78_K146900</name>
</gene>
<comment type="caution">
    <text evidence="1">The sequence shown here is derived from an EMBL/GenBank/DDBJ whole genome shotgun (WGS) entry which is preliminary data.</text>
</comment>